<comment type="caution">
    <text evidence="1">The sequence shown here is derived from an EMBL/GenBank/DDBJ whole genome shotgun (WGS) entry which is preliminary data.</text>
</comment>
<evidence type="ECO:0000313" key="2">
    <source>
        <dbReference type="Proteomes" id="UP001499984"/>
    </source>
</evidence>
<keyword evidence="2" id="KW-1185">Reference proteome</keyword>
<name>A0ABP7W342_9ACTN</name>
<accession>A0ABP7W342</accession>
<evidence type="ECO:0008006" key="3">
    <source>
        <dbReference type="Google" id="ProtNLM"/>
    </source>
</evidence>
<dbReference type="RefSeq" id="WP_345019031.1">
    <property type="nucleotide sequence ID" value="NZ_BAAAZY010000024.1"/>
</dbReference>
<protein>
    <recommendedName>
        <fullName evidence="3">GIY-YIG nuclease family protein</fullName>
    </recommendedName>
</protein>
<dbReference type="Proteomes" id="UP001499984">
    <property type="component" value="Unassembled WGS sequence"/>
</dbReference>
<reference evidence="2" key="1">
    <citation type="journal article" date="2019" name="Int. J. Syst. Evol. Microbiol.">
        <title>The Global Catalogue of Microorganisms (GCM) 10K type strain sequencing project: providing services to taxonomists for standard genome sequencing and annotation.</title>
        <authorList>
            <consortium name="The Broad Institute Genomics Platform"/>
            <consortium name="The Broad Institute Genome Sequencing Center for Infectious Disease"/>
            <person name="Wu L."/>
            <person name="Ma J."/>
        </authorList>
    </citation>
    <scope>NUCLEOTIDE SEQUENCE [LARGE SCALE GENOMIC DNA]</scope>
    <source>
        <strain evidence="2">JCM 16925</strain>
    </source>
</reference>
<proteinExistence type="predicted"/>
<dbReference type="EMBL" id="BAAAZY010000024">
    <property type="protein sequence ID" value="GAA4079700.1"/>
    <property type="molecule type" value="Genomic_DNA"/>
</dbReference>
<sequence length="338" mass="36817">MSAPRYNDVVNKGTGVCNKTCRSLKIAGKLTRDGAQACAVMLTWGWEPLEDYPGAGKPWPARCIHCGAIKPKKLSHVQNGRGGCTNCAGRDVTGESARELMIGADLEPLIGYPGSLQPWLCRCSRCGHIGTPTYAKVRARGHQCWSCRSEKIADALRLEDEVAIASMLEKALEPLVPYPGSTERPWKARCAACETVLDPGPTLHNIRGQQGGCPTCAARGINPARPGYLYLVVHNGYQALKWGIANIEQRITQHLSQGWQLVARWNFDLTGDAWAFERQVKTWVRAQGIPRALTADQMKYGGHTETASLADINPELVCQYVESLMGGTSPQSPPGARP</sequence>
<gene>
    <name evidence="1" type="ORF">GCM10022233_69440</name>
</gene>
<evidence type="ECO:0000313" key="1">
    <source>
        <dbReference type="EMBL" id="GAA4079700.1"/>
    </source>
</evidence>
<organism evidence="1 2">
    <name type="scientific">Streptomyces shaanxiensis</name>
    <dbReference type="NCBI Taxonomy" id="653357"/>
    <lineage>
        <taxon>Bacteria</taxon>
        <taxon>Bacillati</taxon>
        <taxon>Actinomycetota</taxon>
        <taxon>Actinomycetes</taxon>
        <taxon>Kitasatosporales</taxon>
        <taxon>Streptomycetaceae</taxon>
        <taxon>Streptomyces</taxon>
    </lineage>
</organism>